<name>A0A5E4EG07_PRUDU</name>
<dbReference type="Proteomes" id="UP000327085">
    <property type="component" value="Chromosome 6"/>
</dbReference>
<dbReference type="GO" id="GO:0005829">
    <property type="term" value="C:cytosol"/>
    <property type="evidence" value="ECO:0007669"/>
    <property type="project" value="TreeGrafter"/>
</dbReference>
<gene>
    <name evidence="2" type="ORF">ALMOND_2B035561</name>
</gene>
<organism evidence="2 3">
    <name type="scientific">Prunus dulcis</name>
    <name type="common">Almond</name>
    <name type="synonym">Amygdalus dulcis</name>
    <dbReference type="NCBI Taxonomy" id="3755"/>
    <lineage>
        <taxon>Eukaryota</taxon>
        <taxon>Viridiplantae</taxon>
        <taxon>Streptophyta</taxon>
        <taxon>Embryophyta</taxon>
        <taxon>Tracheophyta</taxon>
        <taxon>Spermatophyta</taxon>
        <taxon>Magnoliopsida</taxon>
        <taxon>eudicotyledons</taxon>
        <taxon>Gunneridae</taxon>
        <taxon>Pentapetalae</taxon>
        <taxon>rosids</taxon>
        <taxon>fabids</taxon>
        <taxon>Rosales</taxon>
        <taxon>Rosaceae</taxon>
        <taxon>Amygdaloideae</taxon>
        <taxon>Amygdaleae</taxon>
        <taxon>Prunus</taxon>
    </lineage>
</organism>
<dbReference type="EMBL" id="CABIKO010000006">
    <property type="protein sequence ID" value="VVA12768.1"/>
    <property type="molecule type" value="Genomic_DNA"/>
</dbReference>
<dbReference type="InterPro" id="IPR018203">
    <property type="entry name" value="GDP_dissociation_inhibitor"/>
</dbReference>
<dbReference type="PANTHER" id="PTHR11787">
    <property type="entry name" value="RAB GDP-DISSOCIATION INHIBITOR"/>
    <property type="match status" value="1"/>
</dbReference>
<dbReference type="InParanoid" id="A0A5E4EG07"/>
<evidence type="ECO:0000256" key="1">
    <source>
        <dbReference type="ARBA" id="ARBA00005593"/>
    </source>
</evidence>
<accession>A0A5E4EG07</accession>
<proteinExistence type="inferred from homology"/>
<comment type="similarity">
    <text evidence="1">Belongs to the Rab GDI family.</text>
</comment>
<evidence type="ECO:0000313" key="3">
    <source>
        <dbReference type="Proteomes" id="UP000327085"/>
    </source>
</evidence>
<dbReference type="Gene3D" id="3.50.50.60">
    <property type="entry name" value="FAD/NAD(P)-binding domain"/>
    <property type="match status" value="1"/>
</dbReference>
<reference evidence="3" key="1">
    <citation type="journal article" date="2020" name="Plant J.">
        <title>Transposons played a major role in the diversification between the closely related almond and peach genomes: results from the almond genome sequence.</title>
        <authorList>
            <person name="Alioto T."/>
            <person name="Alexiou K.G."/>
            <person name="Bardil A."/>
            <person name="Barteri F."/>
            <person name="Castanera R."/>
            <person name="Cruz F."/>
            <person name="Dhingra A."/>
            <person name="Duval H."/>
            <person name="Fernandez I Marti A."/>
            <person name="Frias L."/>
            <person name="Galan B."/>
            <person name="Garcia J.L."/>
            <person name="Howad W."/>
            <person name="Gomez-Garrido J."/>
            <person name="Gut M."/>
            <person name="Julca I."/>
            <person name="Morata J."/>
            <person name="Puigdomenech P."/>
            <person name="Ribeca P."/>
            <person name="Rubio Cabetas M.J."/>
            <person name="Vlasova A."/>
            <person name="Wirthensohn M."/>
            <person name="Garcia-Mas J."/>
            <person name="Gabaldon T."/>
            <person name="Casacuberta J.M."/>
            <person name="Arus P."/>
        </authorList>
    </citation>
    <scope>NUCLEOTIDE SEQUENCE [LARGE SCALE GENOMIC DNA]</scope>
    <source>
        <strain evidence="3">cv. Texas</strain>
    </source>
</reference>
<protein>
    <submittedName>
        <fullName evidence="2">Uncharacterized protein</fullName>
    </submittedName>
</protein>
<dbReference type="InterPro" id="IPR036188">
    <property type="entry name" value="FAD/NAD-bd_sf"/>
</dbReference>
<dbReference type="GO" id="GO:0007264">
    <property type="term" value="P:small GTPase-mediated signal transduction"/>
    <property type="evidence" value="ECO:0007669"/>
    <property type="project" value="InterPro"/>
</dbReference>
<evidence type="ECO:0000313" key="2">
    <source>
        <dbReference type="EMBL" id="VVA12768.1"/>
    </source>
</evidence>
<dbReference type="GO" id="GO:0005092">
    <property type="term" value="F:GDP-dissociation inhibitor activity"/>
    <property type="evidence" value="ECO:0007669"/>
    <property type="project" value="InterPro"/>
</dbReference>
<sequence length="180" mass="19944">MTKDSDHRVADLLPVKKQSACLSSSPSRELSPSPAISQHQVASLNTVIAAAATAAGKTVLQIDPNDFNGSHFASLPLHQFTSFLNSHFTAKNPTCSGHAYDHHDFVALELIPRLLYSDIETTNYALEIPSADKLNIDLGGPRLLFHGDKATDFIIQIRCRPICGKWDIEIQKHRWSLRFL</sequence>
<dbReference type="AlphaFoldDB" id="A0A5E4EG07"/>
<dbReference type="GO" id="GO:0016192">
    <property type="term" value="P:vesicle-mediated transport"/>
    <property type="evidence" value="ECO:0007669"/>
    <property type="project" value="TreeGrafter"/>
</dbReference>
<dbReference type="GO" id="GO:0005634">
    <property type="term" value="C:nucleus"/>
    <property type="evidence" value="ECO:0007669"/>
    <property type="project" value="TreeGrafter"/>
</dbReference>
<dbReference type="GO" id="GO:0005968">
    <property type="term" value="C:Rab-protein geranylgeranyltransferase complex"/>
    <property type="evidence" value="ECO:0007669"/>
    <property type="project" value="TreeGrafter"/>
</dbReference>
<dbReference type="Gramene" id="VVA12768">
    <property type="protein sequence ID" value="VVA12768"/>
    <property type="gene ID" value="Prudul26B035561"/>
</dbReference>
<dbReference type="PANTHER" id="PTHR11787:SF4">
    <property type="entry name" value="CHM, RAB ESCORT PROTEIN 1"/>
    <property type="match status" value="1"/>
</dbReference>